<feature type="compositionally biased region" description="Basic and acidic residues" evidence="2">
    <location>
        <begin position="754"/>
        <end position="765"/>
    </location>
</feature>
<dbReference type="EMBL" id="FWZX01000031">
    <property type="protein sequence ID" value="SMF72578.1"/>
    <property type="molecule type" value="Genomic_DNA"/>
</dbReference>
<keyword evidence="5" id="KW-1185">Reference proteome</keyword>
<evidence type="ECO:0000259" key="3">
    <source>
        <dbReference type="Pfam" id="PF13435"/>
    </source>
</evidence>
<evidence type="ECO:0000256" key="1">
    <source>
        <dbReference type="ARBA" id="ARBA00022729"/>
    </source>
</evidence>
<evidence type="ECO:0000313" key="4">
    <source>
        <dbReference type="EMBL" id="SMF72578.1"/>
    </source>
</evidence>
<accession>A0A1Y6CT96</accession>
<dbReference type="InterPro" id="IPR036280">
    <property type="entry name" value="Multihaem_cyt_sf"/>
</dbReference>
<dbReference type="InterPro" id="IPR051829">
    <property type="entry name" value="Multiheme_Cytochr_ET"/>
</dbReference>
<name>A0A1Y6CT96_9PROT</name>
<reference evidence="4 5" key="1">
    <citation type="submission" date="2017-04" db="EMBL/GenBank/DDBJ databases">
        <authorList>
            <person name="Afonso C.L."/>
            <person name="Miller P.J."/>
            <person name="Scott M.A."/>
            <person name="Spackman E."/>
            <person name="Goraichik I."/>
            <person name="Dimitrov K.M."/>
            <person name="Suarez D.L."/>
            <person name="Swayne D.E."/>
        </authorList>
    </citation>
    <scope>NUCLEOTIDE SEQUENCE [LARGE SCALE GENOMIC DNA]</scope>
    <source>
        <strain evidence="4 5">USBA 355</strain>
    </source>
</reference>
<dbReference type="SUPFAM" id="SSF48695">
    <property type="entry name" value="Multiheme cytochromes"/>
    <property type="match status" value="1"/>
</dbReference>
<keyword evidence="1" id="KW-0732">Signal</keyword>
<dbReference type="GO" id="GO:0016491">
    <property type="term" value="F:oxidoreductase activity"/>
    <property type="evidence" value="ECO:0007669"/>
    <property type="project" value="TreeGrafter"/>
</dbReference>
<organism evidence="4 5">
    <name type="scientific">Tistlia consotensis USBA 355</name>
    <dbReference type="NCBI Taxonomy" id="560819"/>
    <lineage>
        <taxon>Bacteria</taxon>
        <taxon>Pseudomonadati</taxon>
        <taxon>Pseudomonadota</taxon>
        <taxon>Alphaproteobacteria</taxon>
        <taxon>Rhodospirillales</taxon>
        <taxon>Rhodovibrionaceae</taxon>
        <taxon>Tistlia</taxon>
    </lineage>
</organism>
<feature type="compositionally biased region" description="Low complexity" evidence="2">
    <location>
        <begin position="75"/>
        <end position="84"/>
    </location>
</feature>
<evidence type="ECO:0000256" key="2">
    <source>
        <dbReference type="SAM" id="MobiDB-lite"/>
    </source>
</evidence>
<dbReference type="PANTHER" id="PTHR35038:SF5">
    <property type="entry name" value="CYTOCHROME C-TYPE PROTEIN NRFB"/>
    <property type="match status" value="1"/>
</dbReference>
<dbReference type="PANTHER" id="PTHR35038">
    <property type="entry name" value="DISSIMILATORY SULFITE REDUCTASE SIRA"/>
    <property type="match status" value="1"/>
</dbReference>
<dbReference type="STRING" id="560819.SAMN05428998_13140"/>
<dbReference type="InterPro" id="IPR023155">
    <property type="entry name" value="Cyt_c-552/4"/>
</dbReference>
<dbReference type="Proteomes" id="UP000192917">
    <property type="component" value="Unassembled WGS sequence"/>
</dbReference>
<evidence type="ECO:0000313" key="5">
    <source>
        <dbReference type="Proteomes" id="UP000192917"/>
    </source>
</evidence>
<feature type="domain" description="Cytochrome c-552/4" evidence="3">
    <location>
        <begin position="220"/>
        <end position="301"/>
    </location>
</feature>
<feature type="region of interest" description="Disordered" evidence="2">
    <location>
        <begin position="63"/>
        <end position="84"/>
    </location>
</feature>
<proteinExistence type="predicted"/>
<gene>
    <name evidence="4" type="ORF">SAMN05428998_13140</name>
</gene>
<feature type="compositionally biased region" description="Gly residues" evidence="2">
    <location>
        <begin position="135"/>
        <end position="160"/>
    </location>
</feature>
<dbReference type="Gene3D" id="1.10.1130.10">
    <property type="entry name" value="Flavocytochrome C3, Chain A"/>
    <property type="match status" value="1"/>
</dbReference>
<dbReference type="AlphaFoldDB" id="A0A1Y6CT96"/>
<protein>
    <submittedName>
        <fullName evidence="4">Cytochrome c554 and c-prime</fullName>
    </submittedName>
</protein>
<feature type="region of interest" description="Disordered" evidence="2">
    <location>
        <begin position="754"/>
        <end position="777"/>
    </location>
</feature>
<dbReference type="Pfam" id="PF13435">
    <property type="entry name" value="Cytochrome_C554"/>
    <property type="match status" value="1"/>
</dbReference>
<feature type="region of interest" description="Disordered" evidence="2">
    <location>
        <begin position="103"/>
        <end position="175"/>
    </location>
</feature>
<dbReference type="RefSeq" id="WP_085125690.1">
    <property type="nucleotide sequence ID" value="NZ_FWZX01000031.1"/>
</dbReference>
<sequence length="777" mass="82533">MFYIRGIFCSTLGSPLRLSGLLAAGSALVAVGSALAAVGTLVGGLSLVAAADTEAAPPRTAIPAEAAIPREGTPGSADPRGAAPAGGARLLLAQASGGGLLTDSGDDLLTDGGGDDLLSGDQPAGDDGLLPATGAGTGDDLLGGQGGGNEGQGGAQGGGLLSNDLTTGGEAKPDNLLQNDLLAPADTGAAPGETEPEKTPAQMHAELFAATGDLYPSANQCATCHPRQYEQWSVSQHAYAQLSPVYMAMQMAINAKLAGTDGDFCIRCHNQVGMNLGESVYVSNLDRHPTSREGITCVVCHRVAHDYGKVSGRLPLKQGDLFSPVYGPTGDSELKRVLASPEQYRVVTKRGESGRGIHQDVKRFFALTRPTFCGACHDVTLFNGFRLEEAFSEYRRTESAATGVTCQDCHMGKEQGVASGYDEGPAATVGGVPTRPRKLTNHYFAGPDYSIVHPGIFPHNVEAAAFKPLRDWLRFDVDSGWGTDAFENGAALDHPYPDAWLAIDDRYDARKILDEQQRRLAWAQQQRLEVLRNGFKLGEIRVVEADADGLGFQVEVRNGTAGHAVPTGFDAERLIFLEVEVRDADGKLVYVSGDRDPNGDVRDAHSLYVHDGELPLDEDLFSLQSRFLVRMQRGGEREEVLALNHSFSPQPFVRPEARATTIYGRPRGARKQKMTIEPLGSRTASYRVPAGSLSGAGPYRISVRLVSQMVPVNLVAAIQGVGFDYGMSSKQVADRVVAGASTLWTREATVEIEGRPERSAARPRAEQSASSLQGEGR</sequence>